<dbReference type="GO" id="GO:0098632">
    <property type="term" value="F:cell-cell adhesion mediator activity"/>
    <property type="evidence" value="ECO:0007669"/>
    <property type="project" value="TreeGrafter"/>
</dbReference>
<dbReference type="FunFam" id="2.60.40.10:FF:000028">
    <property type="entry name" value="Neuronal cell adhesion molecule"/>
    <property type="match status" value="1"/>
</dbReference>
<accession>A0A979FY10</accession>
<dbReference type="RefSeq" id="XP_047741687.1">
    <property type="nucleotide sequence ID" value="XM_047885731.1"/>
</dbReference>
<evidence type="ECO:0000256" key="1">
    <source>
        <dbReference type="ARBA" id="ARBA00022737"/>
    </source>
</evidence>
<dbReference type="SUPFAM" id="SSF49265">
    <property type="entry name" value="Fibronectin type III"/>
    <property type="match status" value="2"/>
</dbReference>
<dbReference type="InterPro" id="IPR007110">
    <property type="entry name" value="Ig-like_dom"/>
</dbReference>
<dbReference type="PROSITE" id="PS50835">
    <property type="entry name" value="IG_LIKE"/>
    <property type="match status" value="5"/>
</dbReference>
<dbReference type="PANTHER" id="PTHR10075:SF100">
    <property type="entry name" value="FASCICLIN-2"/>
    <property type="match status" value="1"/>
</dbReference>
<evidence type="ECO:0000313" key="7">
    <source>
        <dbReference type="RefSeq" id="XP_047741687.1"/>
    </source>
</evidence>
<dbReference type="SUPFAM" id="SSF48726">
    <property type="entry name" value="Immunoglobulin"/>
    <property type="match status" value="7"/>
</dbReference>
<dbReference type="GO" id="GO:0005886">
    <property type="term" value="C:plasma membrane"/>
    <property type="evidence" value="ECO:0007669"/>
    <property type="project" value="TreeGrafter"/>
</dbReference>
<dbReference type="InterPro" id="IPR003598">
    <property type="entry name" value="Ig_sub2"/>
</dbReference>
<dbReference type="GO" id="GO:0007411">
    <property type="term" value="P:axon guidance"/>
    <property type="evidence" value="ECO:0007669"/>
    <property type="project" value="TreeGrafter"/>
</dbReference>
<evidence type="ECO:0000259" key="5">
    <source>
        <dbReference type="PROSITE" id="PS50853"/>
    </source>
</evidence>
<sequence length="1093" mass="118001">MWYVAPPRSTMWYVAPPWSTMRCVVPPWSTMWYVVPPWRTMWYVVPPGAPPVQVTPGHAAVSAGGRVALTCRVDGHPVTAVAWYKDAVRLRYGHPVTAVAWYKDAVRLRSSPRVRLLTKEELVISPVHDDDAGLYQCRATSLQHVTAQATAFVTLAASAPRLVSSPRVRLLTKEELVISPVHDDDAGLYQCRATSLQHVTAQATAFVTLADSRHPVENRNLATLKGPAKLQKPKNALYVSKERPSSPRVRLLTKEELVISPVHDDDAGLYQCRATSLQHVTTQATAFVTLAGDPCCAVQVQRVGQDGTLEVSDVRRDQDQGSYSCTAYDRQGQSDSQETFLQVVVPPEVLPFDFSGVHGEGERVGASCILSKGDPPIKIRWTKDRVPLENLNLPNIILIESIEFSSMLMITSLTAEHSGRYACSASNGVTEARHEADLFVHVPPSWVSPPEDVSAALGGLAVVSCAAQGSPDPSLSWSRETASGEWAPVDLIKSSSVEEFVTQFEARVSHHNRLQTLGGLHLEEDEPDLDDKSSYSEDLGPMEGESLHTNGLGSSALGTVADLNGTLVFAHVMESHEGRYLCKANNGVGPGLSRAISLTVHEPPWFPDWSRRLVRVEVGLTGTYLLAGTNSPGPRVGPRWTKGGAPLVPAHRYSPPSRYQLSWTKCGAPLVPAHRGSPPNRYQLSWTKGGAPLVPTHRYHLALSEEEVEPRVLTLQIKDVVTSDSGTLECLAVNPHGAKTKRFTLLVEDVPGPPTEVLITEGGSRHVILSWTPPESDAGVPTSLTGYVIQAHEETDASVSDSQQTGSKIEVLVSGSSLSHRVSGLLPYTWYSFSVAAQNGVGRGTSSGPLRHRTQEEKPSAPPSNVQVVSSSSRSLRVTWMPPPRNASHGRLLGYYLGIRLRLPSTMDDASDEDSAYNFTTVGDTHTIVTDLHPHSFYDVIVRAFNSRGAGPSSDPVLGQTLQDTPSSPPASVSCSPSSAHSLTVSWRPPEERGRNGVIVAYHLAYSPSSSNYGTVGESSTHEMDDGIQRVISTSRGGRLLIVNDSHGTELSGLEAWTNYSITVAAATSIGVGVSANSVLCATMEGGEHAFGT</sequence>
<dbReference type="Pfam" id="PF13927">
    <property type="entry name" value="Ig_3"/>
    <property type="match status" value="2"/>
</dbReference>
<dbReference type="SMART" id="SM00408">
    <property type="entry name" value="IGc2"/>
    <property type="match status" value="5"/>
</dbReference>
<dbReference type="CDD" id="cd00096">
    <property type="entry name" value="Ig"/>
    <property type="match status" value="1"/>
</dbReference>
<feature type="domain" description="Ig-like" evidence="4">
    <location>
        <begin position="50"/>
        <end position="154"/>
    </location>
</feature>
<name>A0A979FY10_HYAAZ</name>
<dbReference type="PROSITE" id="PS50853">
    <property type="entry name" value="FN3"/>
    <property type="match status" value="3"/>
</dbReference>
<dbReference type="Pfam" id="PF07679">
    <property type="entry name" value="I-set"/>
    <property type="match status" value="1"/>
</dbReference>
<keyword evidence="6" id="KW-1185">Reference proteome</keyword>
<reference evidence="7" key="1">
    <citation type="submission" date="2025-08" db="UniProtKB">
        <authorList>
            <consortium name="RefSeq"/>
        </authorList>
    </citation>
    <scope>IDENTIFICATION</scope>
    <source>
        <tissue evidence="7">Whole organism</tissue>
    </source>
</reference>
<gene>
    <name evidence="7" type="primary">LOC108677427</name>
</gene>
<evidence type="ECO:0000259" key="4">
    <source>
        <dbReference type="PROSITE" id="PS50835"/>
    </source>
</evidence>
<keyword evidence="2" id="KW-0393">Immunoglobulin domain</keyword>
<dbReference type="FunFam" id="2.60.40.10:FF:000333">
    <property type="entry name" value="Down syndrome cell adhesion molecule"/>
    <property type="match status" value="1"/>
</dbReference>
<keyword evidence="1" id="KW-0677">Repeat</keyword>
<dbReference type="GeneID" id="108677427"/>
<dbReference type="InterPro" id="IPR003961">
    <property type="entry name" value="FN3_dom"/>
</dbReference>
<dbReference type="Pfam" id="PF00041">
    <property type="entry name" value="fn3"/>
    <property type="match status" value="3"/>
</dbReference>
<feature type="domain" description="Ig-like" evidence="4">
    <location>
        <begin position="666"/>
        <end position="744"/>
    </location>
</feature>
<evidence type="ECO:0000256" key="2">
    <source>
        <dbReference type="ARBA" id="ARBA00023319"/>
    </source>
</evidence>
<feature type="region of interest" description="Disordered" evidence="3">
    <location>
        <begin position="950"/>
        <end position="977"/>
    </location>
</feature>
<feature type="region of interest" description="Disordered" evidence="3">
    <location>
        <begin position="518"/>
        <end position="551"/>
    </location>
</feature>
<protein>
    <submittedName>
        <fullName evidence="7">Down syndrome cell adhesion molecule-like protein 1</fullName>
    </submittedName>
</protein>
<feature type="domain" description="Ig-like" evidence="4">
    <location>
        <begin position="347"/>
        <end position="439"/>
    </location>
</feature>
<dbReference type="GO" id="GO:0070593">
    <property type="term" value="P:dendrite self-avoidance"/>
    <property type="evidence" value="ECO:0007669"/>
    <property type="project" value="TreeGrafter"/>
</dbReference>
<proteinExistence type="predicted"/>
<dbReference type="SMART" id="SM00060">
    <property type="entry name" value="FN3"/>
    <property type="match status" value="3"/>
</dbReference>
<dbReference type="PANTHER" id="PTHR10075">
    <property type="entry name" value="BASIGIN RELATED"/>
    <property type="match status" value="1"/>
</dbReference>
<evidence type="ECO:0000313" key="6">
    <source>
        <dbReference type="Proteomes" id="UP000694843"/>
    </source>
</evidence>
<dbReference type="GO" id="GO:0030424">
    <property type="term" value="C:axon"/>
    <property type="evidence" value="ECO:0007669"/>
    <property type="project" value="TreeGrafter"/>
</dbReference>
<dbReference type="KEGG" id="hazt:108677427"/>
<dbReference type="InterPro" id="IPR036179">
    <property type="entry name" value="Ig-like_dom_sf"/>
</dbReference>
<feature type="domain" description="Fibronectin type-III" evidence="5">
    <location>
        <begin position="753"/>
        <end position="857"/>
    </location>
</feature>
<dbReference type="AlphaFoldDB" id="A0A979FY10"/>
<dbReference type="SMART" id="SM00409">
    <property type="entry name" value="IG"/>
    <property type="match status" value="6"/>
</dbReference>
<dbReference type="InterPro" id="IPR036116">
    <property type="entry name" value="FN3_sf"/>
</dbReference>
<dbReference type="InterPro" id="IPR013783">
    <property type="entry name" value="Ig-like_fold"/>
</dbReference>
<organism evidence="6 7">
    <name type="scientific">Hyalella azteca</name>
    <name type="common">Amphipod</name>
    <dbReference type="NCBI Taxonomy" id="294128"/>
    <lineage>
        <taxon>Eukaryota</taxon>
        <taxon>Metazoa</taxon>
        <taxon>Ecdysozoa</taxon>
        <taxon>Arthropoda</taxon>
        <taxon>Crustacea</taxon>
        <taxon>Multicrustacea</taxon>
        <taxon>Malacostraca</taxon>
        <taxon>Eumalacostraca</taxon>
        <taxon>Peracarida</taxon>
        <taxon>Amphipoda</taxon>
        <taxon>Senticaudata</taxon>
        <taxon>Talitrida</taxon>
        <taxon>Talitroidea</taxon>
        <taxon>Hyalellidae</taxon>
        <taxon>Hyalella</taxon>
    </lineage>
</organism>
<feature type="domain" description="Fibronectin type-III" evidence="5">
    <location>
        <begin position="862"/>
        <end position="964"/>
    </location>
</feature>
<dbReference type="Gene3D" id="2.60.40.10">
    <property type="entry name" value="Immunoglobulins"/>
    <property type="match status" value="9"/>
</dbReference>
<dbReference type="CDD" id="cd00063">
    <property type="entry name" value="FN3"/>
    <property type="match status" value="3"/>
</dbReference>
<feature type="domain" description="Ig-like" evidence="4">
    <location>
        <begin position="166"/>
        <end position="289"/>
    </location>
</feature>
<dbReference type="Proteomes" id="UP000694843">
    <property type="component" value="Unplaced"/>
</dbReference>
<feature type="domain" description="Fibronectin type-III" evidence="5">
    <location>
        <begin position="969"/>
        <end position="1086"/>
    </location>
</feature>
<dbReference type="InterPro" id="IPR003599">
    <property type="entry name" value="Ig_sub"/>
</dbReference>
<dbReference type="GO" id="GO:0007156">
    <property type="term" value="P:homophilic cell adhesion via plasma membrane adhesion molecules"/>
    <property type="evidence" value="ECO:0007669"/>
    <property type="project" value="TreeGrafter"/>
</dbReference>
<feature type="domain" description="Ig-like" evidence="4">
    <location>
        <begin position="444"/>
        <end position="599"/>
    </location>
</feature>
<dbReference type="InterPro" id="IPR013098">
    <property type="entry name" value="Ig_I-set"/>
</dbReference>
<dbReference type="OrthoDB" id="5969272at2759"/>
<feature type="region of interest" description="Disordered" evidence="3">
    <location>
        <begin position="843"/>
        <end position="869"/>
    </location>
</feature>
<evidence type="ECO:0000256" key="3">
    <source>
        <dbReference type="SAM" id="MobiDB-lite"/>
    </source>
</evidence>